<gene>
    <name evidence="2" type="ORF">FA13DRAFT_99819</name>
</gene>
<reference evidence="2 3" key="1">
    <citation type="journal article" date="2019" name="Nat. Ecol. Evol.">
        <title>Megaphylogeny resolves global patterns of mushroom evolution.</title>
        <authorList>
            <person name="Varga T."/>
            <person name="Krizsan K."/>
            <person name="Foldi C."/>
            <person name="Dima B."/>
            <person name="Sanchez-Garcia M."/>
            <person name="Sanchez-Ramirez S."/>
            <person name="Szollosi G.J."/>
            <person name="Szarkandi J.G."/>
            <person name="Papp V."/>
            <person name="Albert L."/>
            <person name="Andreopoulos W."/>
            <person name="Angelini C."/>
            <person name="Antonin V."/>
            <person name="Barry K.W."/>
            <person name="Bougher N.L."/>
            <person name="Buchanan P."/>
            <person name="Buyck B."/>
            <person name="Bense V."/>
            <person name="Catcheside P."/>
            <person name="Chovatia M."/>
            <person name="Cooper J."/>
            <person name="Damon W."/>
            <person name="Desjardin D."/>
            <person name="Finy P."/>
            <person name="Geml J."/>
            <person name="Haridas S."/>
            <person name="Hughes K."/>
            <person name="Justo A."/>
            <person name="Karasinski D."/>
            <person name="Kautmanova I."/>
            <person name="Kiss B."/>
            <person name="Kocsube S."/>
            <person name="Kotiranta H."/>
            <person name="LaButti K.M."/>
            <person name="Lechner B.E."/>
            <person name="Liimatainen K."/>
            <person name="Lipzen A."/>
            <person name="Lukacs Z."/>
            <person name="Mihaltcheva S."/>
            <person name="Morgado L.N."/>
            <person name="Niskanen T."/>
            <person name="Noordeloos M.E."/>
            <person name="Ohm R.A."/>
            <person name="Ortiz-Santana B."/>
            <person name="Ovrebo C."/>
            <person name="Racz N."/>
            <person name="Riley R."/>
            <person name="Savchenko A."/>
            <person name="Shiryaev A."/>
            <person name="Soop K."/>
            <person name="Spirin V."/>
            <person name="Szebenyi C."/>
            <person name="Tomsovsky M."/>
            <person name="Tulloss R.E."/>
            <person name="Uehling J."/>
            <person name="Grigoriev I.V."/>
            <person name="Vagvolgyi C."/>
            <person name="Papp T."/>
            <person name="Martin F.M."/>
            <person name="Miettinen O."/>
            <person name="Hibbett D.S."/>
            <person name="Nagy L.G."/>
        </authorList>
    </citation>
    <scope>NUCLEOTIDE SEQUENCE [LARGE SCALE GENOMIC DNA]</scope>
    <source>
        <strain evidence="2 3">FP101781</strain>
    </source>
</reference>
<organism evidence="2 3">
    <name type="scientific">Coprinellus micaceus</name>
    <name type="common">Glistening ink-cap mushroom</name>
    <name type="synonym">Coprinus micaceus</name>
    <dbReference type="NCBI Taxonomy" id="71717"/>
    <lineage>
        <taxon>Eukaryota</taxon>
        <taxon>Fungi</taxon>
        <taxon>Dikarya</taxon>
        <taxon>Basidiomycota</taxon>
        <taxon>Agaricomycotina</taxon>
        <taxon>Agaricomycetes</taxon>
        <taxon>Agaricomycetidae</taxon>
        <taxon>Agaricales</taxon>
        <taxon>Agaricineae</taxon>
        <taxon>Psathyrellaceae</taxon>
        <taxon>Coprinellus</taxon>
    </lineage>
</organism>
<accession>A0A4Y7SI27</accession>
<sequence>MTTRSGPLRTARFASTSSTFYARCRPSSSPSRRRRPHAPSSGGNASHPLDNPPALVIDLEPRLHALHSPRTSTLRVPISPDATSPRSRHPVPARSPRTGCSRRSMSRGPVQRRRCGHRRPATLERSLSKRLPAWTSTMHARIFPRSTPPPQSHPWTTPAFAPASYLDLLKLYLRLQARSQLFTTRARSK</sequence>
<dbReference type="Proteomes" id="UP000298030">
    <property type="component" value="Unassembled WGS sequence"/>
</dbReference>
<evidence type="ECO:0000256" key="1">
    <source>
        <dbReference type="SAM" id="MobiDB-lite"/>
    </source>
</evidence>
<protein>
    <submittedName>
        <fullName evidence="2">Uncharacterized protein</fullName>
    </submittedName>
</protein>
<feature type="region of interest" description="Disordered" evidence="1">
    <location>
        <begin position="67"/>
        <end position="118"/>
    </location>
</feature>
<feature type="region of interest" description="Disordered" evidence="1">
    <location>
        <begin position="1"/>
        <end position="54"/>
    </location>
</feature>
<evidence type="ECO:0000313" key="3">
    <source>
        <dbReference type="Proteomes" id="UP000298030"/>
    </source>
</evidence>
<dbReference type="AlphaFoldDB" id="A0A4Y7SI27"/>
<evidence type="ECO:0000313" key="2">
    <source>
        <dbReference type="EMBL" id="TEB21547.1"/>
    </source>
</evidence>
<keyword evidence="3" id="KW-1185">Reference proteome</keyword>
<name>A0A4Y7SI27_COPMI</name>
<proteinExistence type="predicted"/>
<comment type="caution">
    <text evidence="2">The sequence shown here is derived from an EMBL/GenBank/DDBJ whole genome shotgun (WGS) entry which is preliminary data.</text>
</comment>
<dbReference type="EMBL" id="QPFP01000108">
    <property type="protein sequence ID" value="TEB21547.1"/>
    <property type="molecule type" value="Genomic_DNA"/>
</dbReference>